<dbReference type="InterPro" id="IPR002477">
    <property type="entry name" value="Peptidoglycan-bd-like"/>
</dbReference>
<feature type="region of interest" description="Disordered" evidence="1">
    <location>
        <begin position="65"/>
        <end position="94"/>
    </location>
</feature>
<dbReference type="RefSeq" id="WP_206727259.1">
    <property type="nucleotide sequence ID" value="NZ_CP071090.1"/>
</dbReference>
<gene>
    <name evidence="3" type="ORF">JY651_12570</name>
</gene>
<accession>A0ABX7P5H9</accession>
<dbReference type="Pfam" id="PF01471">
    <property type="entry name" value="PG_binding_1"/>
    <property type="match status" value="1"/>
</dbReference>
<evidence type="ECO:0000313" key="4">
    <source>
        <dbReference type="Proteomes" id="UP000662747"/>
    </source>
</evidence>
<dbReference type="Proteomes" id="UP000662747">
    <property type="component" value="Chromosome"/>
</dbReference>
<evidence type="ECO:0000313" key="3">
    <source>
        <dbReference type="EMBL" id="QSQ25706.1"/>
    </source>
</evidence>
<sequence length="187" mass="19785">MLQVGSRGSDVTRLQQTLSRAGYNAGAADGIFGAKTKSAVQAYQRAHHLTADGVVGNNTGRSLFNSRNQDLWDGKPDGGRPGGTQGTPGNFPVNGSNRQKLDFASNLARQMGLRITSTTGGTHTPGSYHYKGRAIDVAGSPSQMAAYYRRLAGTRPTELFYDPVGGIKNGNNIGAIGGHRDHVHVAY</sequence>
<organism evidence="3 4">
    <name type="scientific">Pyxidicoccus parkwayensis</name>
    <dbReference type="NCBI Taxonomy" id="2813578"/>
    <lineage>
        <taxon>Bacteria</taxon>
        <taxon>Pseudomonadati</taxon>
        <taxon>Myxococcota</taxon>
        <taxon>Myxococcia</taxon>
        <taxon>Myxococcales</taxon>
        <taxon>Cystobacterineae</taxon>
        <taxon>Myxococcaceae</taxon>
        <taxon>Pyxidicoccus</taxon>
    </lineage>
</organism>
<dbReference type="InterPro" id="IPR036366">
    <property type="entry name" value="PGBDSf"/>
</dbReference>
<dbReference type="InterPro" id="IPR036365">
    <property type="entry name" value="PGBD-like_sf"/>
</dbReference>
<protein>
    <submittedName>
        <fullName evidence="3">Peptidoglycan-binding protein</fullName>
    </submittedName>
</protein>
<keyword evidence="4" id="KW-1185">Reference proteome</keyword>
<evidence type="ECO:0000259" key="2">
    <source>
        <dbReference type="Pfam" id="PF01471"/>
    </source>
</evidence>
<dbReference type="EMBL" id="CP071090">
    <property type="protein sequence ID" value="QSQ25706.1"/>
    <property type="molecule type" value="Genomic_DNA"/>
</dbReference>
<dbReference type="SUPFAM" id="SSF47090">
    <property type="entry name" value="PGBD-like"/>
    <property type="match status" value="1"/>
</dbReference>
<dbReference type="Gene3D" id="1.10.101.10">
    <property type="entry name" value="PGBD-like superfamily/PGBD"/>
    <property type="match status" value="1"/>
</dbReference>
<evidence type="ECO:0000256" key="1">
    <source>
        <dbReference type="SAM" id="MobiDB-lite"/>
    </source>
</evidence>
<name>A0ABX7P5H9_9BACT</name>
<proteinExistence type="predicted"/>
<feature type="domain" description="Peptidoglycan binding-like" evidence="2">
    <location>
        <begin position="7"/>
        <end position="60"/>
    </location>
</feature>
<reference evidence="3 4" key="1">
    <citation type="submission" date="2021-02" db="EMBL/GenBank/DDBJ databases">
        <title>De Novo genome assembly of isolated myxobacteria.</title>
        <authorList>
            <person name="Stevens D.C."/>
        </authorList>
    </citation>
    <scope>NUCLEOTIDE SEQUENCE [LARGE SCALE GENOMIC DNA]</scope>
    <source>
        <strain evidence="4">SCPEA02</strain>
    </source>
</reference>